<accession>U1LKJ8</accession>
<dbReference type="SUPFAM" id="SSF48452">
    <property type="entry name" value="TPR-like"/>
    <property type="match status" value="1"/>
</dbReference>
<gene>
    <name evidence="1" type="ORF">M467_12330</name>
</gene>
<dbReference type="InterPro" id="IPR019734">
    <property type="entry name" value="TPR_rpt"/>
</dbReference>
<dbReference type="AlphaFoldDB" id="U1LKJ8"/>
<dbReference type="OrthoDB" id="9338at33986"/>
<proteinExistence type="predicted"/>
<dbReference type="EMBL" id="ATCL01000012">
    <property type="protein sequence ID" value="ERG68068.1"/>
    <property type="molecule type" value="Genomic_DNA"/>
</dbReference>
<dbReference type="RefSeq" id="WP_021065828.1">
    <property type="nucleotide sequence ID" value="NZ_ATCL01000012.1"/>
</dbReference>
<reference evidence="1 2" key="1">
    <citation type="journal article" date="2013" name="Genome Announc.">
        <title>Draft Genome Sequence of Exiguobacterium pavilionensis Strain RW-2, with Wide Thermal, Salinity, and pH Tolerance, Isolated from Modern Freshwater Microbialites.</title>
        <authorList>
            <person name="White R.A.III."/>
            <person name="Grassa C.J."/>
            <person name="Suttle C.A."/>
        </authorList>
    </citation>
    <scope>NUCLEOTIDE SEQUENCE [LARGE SCALE GENOMIC DNA]</scope>
    <source>
        <strain evidence="1 2">RW-2</strain>
    </source>
</reference>
<dbReference type="Proteomes" id="UP000016464">
    <property type="component" value="Unassembled WGS sequence"/>
</dbReference>
<sequence length="196" mass="22427">MSIFDMFSSNKDNGKSVEELIRLGYTAHQNKEKFEAIKSLEEALKKIDAHSPKHILNELFNIKLFLGVNHKRAGNYQKAYSYYLDILKLVQHPDDACEAHNAMGKISYLSGRRDEAVRHYLSALENANDENIKMNLLHHLGHAVLDLGDARHIPVALKPQIVEYRKSINGEAHNYDSRLVQPYVQHGLEAINSNRR</sequence>
<dbReference type="SMART" id="SM00028">
    <property type="entry name" value="TPR"/>
    <property type="match status" value="3"/>
</dbReference>
<dbReference type="Gene3D" id="1.25.40.10">
    <property type="entry name" value="Tetratricopeptide repeat domain"/>
    <property type="match status" value="2"/>
</dbReference>
<dbReference type="InterPro" id="IPR011990">
    <property type="entry name" value="TPR-like_helical_dom_sf"/>
</dbReference>
<protein>
    <submittedName>
        <fullName evidence="1">Uncharacterized protein</fullName>
    </submittedName>
</protein>
<evidence type="ECO:0000313" key="2">
    <source>
        <dbReference type="Proteomes" id="UP000016464"/>
    </source>
</evidence>
<comment type="caution">
    <text evidence="1">The sequence shown here is derived from an EMBL/GenBank/DDBJ whole genome shotgun (WGS) entry which is preliminary data.</text>
</comment>
<organism evidence="1 2">
    <name type="scientific">Exiguobacterium chiriqhucha RW-2</name>
    <dbReference type="NCBI Taxonomy" id="1345023"/>
    <lineage>
        <taxon>Bacteria</taxon>
        <taxon>Bacillati</taxon>
        <taxon>Bacillota</taxon>
        <taxon>Bacilli</taxon>
        <taxon>Bacillales</taxon>
        <taxon>Bacillales Family XII. Incertae Sedis</taxon>
        <taxon>Exiguobacterium</taxon>
    </lineage>
</organism>
<name>U1LKJ8_9BACL</name>
<keyword evidence="2" id="KW-1185">Reference proteome</keyword>
<evidence type="ECO:0000313" key="1">
    <source>
        <dbReference type="EMBL" id="ERG68068.1"/>
    </source>
</evidence>